<proteinExistence type="predicted"/>
<organism evidence="1 2">
    <name type="scientific">Racocetra persica</name>
    <dbReference type="NCBI Taxonomy" id="160502"/>
    <lineage>
        <taxon>Eukaryota</taxon>
        <taxon>Fungi</taxon>
        <taxon>Fungi incertae sedis</taxon>
        <taxon>Mucoromycota</taxon>
        <taxon>Glomeromycotina</taxon>
        <taxon>Glomeromycetes</taxon>
        <taxon>Diversisporales</taxon>
        <taxon>Gigasporaceae</taxon>
        <taxon>Racocetra</taxon>
    </lineage>
</organism>
<keyword evidence="2" id="KW-1185">Reference proteome</keyword>
<sequence length="79" mass="8718">MSSTTIDNTRYRHGCMGPGPKLFNGFIGNLFRKIASKPHKSDETQETTNDPSLTNSHATNSITNHKTYNVGIRAPNKAK</sequence>
<feature type="non-terminal residue" evidence="1">
    <location>
        <position position="79"/>
    </location>
</feature>
<dbReference type="Proteomes" id="UP000789920">
    <property type="component" value="Unassembled WGS sequence"/>
</dbReference>
<name>A0ACA9SV05_9GLOM</name>
<reference evidence="1" key="1">
    <citation type="submission" date="2021-06" db="EMBL/GenBank/DDBJ databases">
        <authorList>
            <person name="Kallberg Y."/>
            <person name="Tangrot J."/>
            <person name="Rosling A."/>
        </authorList>
    </citation>
    <scope>NUCLEOTIDE SEQUENCE</scope>
    <source>
        <strain evidence="1">MA461A</strain>
    </source>
</reference>
<comment type="caution">
    <text evidence="1">The sequence shown here is derived from an EMBL/GenBank/DDBJ whole genome shotgun (WGS) entry which is preliminary data.</text>
</comment>
<protein>
    <submittedName>
        <fullName evidence="1">26018_t:CDS:1</fullName>
    </submittedName>
</protein>
<dbReference type="EMBL" id="CAJVQC010166378">
    <property type="protein sequence ID" value="CAG8849590.1"/>
    <property type="molecule type" value="Genomic_DNA"/>
</dbReference>
<evidence type="ECO:0000313" key="1">
    <source>
        <dbReference type="EMBL" id="CAG8849590.1"/>
    </source>
</evidence>
<gene>
    <name evidence="1" type="ORF">RPERSI_LOCUS35664</name>
</gene>
<accession>A0ACA9SV05</accession>
<evidence type="ECO:0000313" key="2">
    <source>
        <dbReference type="Proteomes" id="UP000789920"/>
    </source>
</evidence>